<gene>
    <name evidence="2" type="ORF">PISMIDRAFT_15763</name>
</gene>
<dbReference type="HOGENOM" id="CLU_351998_0_0_1"/>
<dbReference type="OrthoDB" id="2505969at2759"/>
<dbReference type="Pfam" id="PF18758">
    <property type="entry name" value="KDZ"/>
    <property type="match status" value="1"/>
</dbReference>
<dbReference type="AlphaFoldDB" id="A0A0C9Z9I6"/>
<protein>
    <submittedName>
        <fullName evidence="2">Uncharacterized protein</fullName>
    </submittedName>
</protein>
<reference evidence="3" key="2">
    <citation type="submission" date="2015-01" db="EMBL/GenBank/DDBJ databases">
        <title>Evolutionary Origins and Diversification of the Mycorrhizal Mutualists.</title>
        <authorList>
            <consortium name="DOE Joint Genome Institute"/>
            <consortium name="Mycorrhizal Genomics Consortium"/>
            <person name="Kohler A."/>
            <person name="Kuo A."/>
            <person name="Nagy L.G."/>
            <person name="Floudas D."/>
            <person name="Copeland A."/>
            <person name="Barry K.W."/>
            <person name="Cichocki N."/>
            <person name="Veneault-Fourrey C."/>
            <person name="LaButti K."/>
            <person name="Lindquist E.A."/>
            <person name="Lipzen A."/>
            <person name="Lundell T."/>
            <person name="Morin E."/>
            <person name="Murat C."/>
            <person name="Riley R."/>
            <person name="Ohm R."/>
            <person name="Sun H."/>
            <person name="Tunlid A."/>
            <person name="Henrissat B."/>
            <person name="Grigoriev I.V."/>
            <person name="Hibbett D.S."/>
            <person name="Martin F."/>
        </authorList>
    </citation>
    <scope>NUCLEOTIDE SEQUENCE [LARGE SCALE GENOMIC DNA]</scope>
    <source>
        <strain evidence="3">441</strain>
    </source>
</reference>
<dbReference type="InterPro" id="IPR040521">
    <property type="entry name" value="KDZ"/>
</dbReference>
<keyword evidence="3" id="KW-1185">Reference proteome</keyword>
<name>A0A0C9Z9I6_9AGAM</name>
<reference evidence="2 3" key="1">
    <citation type="submission" date="2014-04" db="EMBL/GenBank/DDBJ databases">
        <authorList>
            <consortium name="DOE Joint Genome Institute"/>
            <person name="Kuo A."/>
            <person name="Kohler A."/>
            <person name="Costa M.D."/>
            <person name="Nagy L.G."/>
            <person name="Floudas D."/>
            <person name="Copeland A."/>
            <person name="Barry K.W."/>
            <person name="Cichocki N."/>
            <person name="Veneault-Fourrey C."/>
            <person name="LaButti K."/>
            <person name="Lindquist E.A."/>
            <person name="Lipzen A."/>
            <person name="Lundell T."/>
            <person name="Morin E."/>
            <person name="Murat C."/>
            <person name="Sun H."/>
            <person name="Tunlid A."/>
            <person name="Henrissat B."/>
            <person name="Grigoriev I.V."/>
            <person name="Hibbett D.S."/>
            <person name="Martin F."/>
            <person name="Nordberg H.P."/>
            <person name="Cantor M.N."/>
            <person name="Hua S.X."/>
        </authorList>
    </citation>
    <scope>NUCLEOTIDE SEQUENCE [LARGE SCALE GENOMIC DNA]</scope>
    <source>
        <strain evidence="2 3">441</strain>
    </source>
</reference>
<evidence type="ECO:0000313" key="3">
    <source>
        <dbReference type="Proteomes" id="UP000054018"/>
    </source>
</evidence>
<feature type="region of interest" description="Disordered" evidence="1">
    <location>
        <begin position="188"/>
        <end position="208"/>
    </location>
</feature>
<dbReference type="PANTHER" id="PTHR33096">
    <property type="entry name" value="CXC2 DOMAIN-CONTAINING PROTEIN"/>
    <property type="match status" value="1"/>
</dbReference>
<evidence type="ECO:0000256" key="1">
    <source>
        <dbReference type="SAM" id="MobiDB-lite"/>
    </source>
</evidence>
<organism evidence="2 3">
    <name type="scientific">Pisolithus microcarpus 441</name>
    <dbReference type="NCBI Taxonomy" id="765257"/>
    <lineage>
        <taxon>Eukaryota</taxon>
        <taxon>Fungi</taxon>
        <taxon>Dikarya</taxon>
        <taxon>Basidiomycota</taxon>
        <taxon>Agaricomycotina</taxon>
        <taxon>Agaricomycetes</taxon>
        <taxon>Agaricomycetidae</taxon>
        <taxon>Boletales</taxon>
        <taxon>Sclerodermatineae</taxon>
        <taxon>Pisolithaceae</taxon>
        <taxon>Pisolithus</taxon>
    </lineage>
</organism>
<dbReference type="Proteomes" id="UP000054018">
    <property type="component" value="Unassembled WGS sequence"/>
</dbReference>
<proteinExistence type="predicted"/>
<accession>A0A0C9Z9I6</accession>
<evidence type="ECO:0000313" key="2">
    <source>
        <dbReference type="EMBL" id="KIK16553.1"/>
    </source>
</evidence>
<sequence length="799" mass="90428">MCFAHIINLCVQDVISRFTAADVADDLAQAWRDDTEEKDEYIEAMRGNPLALARYAVCAIHAPRIQHDEFASLIANRNRGQWFKSLDGETTIVPDLQLLHDVKTQWDLMFLMLNRLCALQPAVNLFMTLPSQQKELAKVKISDAEWSVLQDYDTSNTRSMRAHLAEASMEIGDTDGLDFGSDGSLDYSDGDQGTIGLPPPDEDDDSELNNAPPVYSKYFQPFMHSQPQCHHRHDTRPCAQRNRHAHQAWQAQLPTLVHRYLAWKHNGPEELAGDHIFHVDVIGVFQYERHVNVIQKADESANAALLCVGLLGCSPSQPRIAISLQAMMKVLCALQNITYTQHLRSQLSAAFNIYLNIHRSVHMSLKQALGHDGPVWKLRGACPACAFEQPDEPPLNPAQLHSMDGNQSAKRLDGLGSADSRLFHSNYFIPHAEVERFKDDVRDRPGEAAREKRVTTCTDNWTAAKAIEENQIQVFEQMGIFVMACCHGFIECIAEMKQSGELTKYGLAAVNQLLDVCGQDQAVGHDVGCVSKKTIASSSLGKEAQEKWLKVVVNAFHGFAHNRMCQLENHLLYQSGFGNEDLETCKHIFSSSNNTALLIRHASEFHWKQFLDLHFNQWDVDKYLELSRFLYNNYKQALCIIQTHPAELERFKCSKDLTDNDFESWHREELEYLKRCAGESDATSIAAQYVELLEKLNFAEATYGSVTQVLYLTYTPAEFTSTAGLNKSTQQGMNAVNAEYASALQKYQLQLNIMANFEQQHNIIDCWTPLHHEHINAREYTKHCVFIRAVEELEGLVVQ</sequence>
<dbReference type="EMBL" id="KN833854">
    <property type="protein sequence ID" value="KIK16553.1"/>
    <property type="molecule type" value="Genomic_DNA"/>
</dbReference>
<dbReference type="PANTHER" id="PTHR33096:SF1">
    <property type="entry name" value="CXC1-LIKE CYSTEINE CLUSTER ASSOCIATED WITH KDZ TRANSPOSASES DOMAIN-CONTAINING PROTEIN"/>
    <property type="match status" value="1"/>
</dbReference>